<keyword evidence="4" id="KW-1185">Reference proteome</keyword>
<protein>
    <submittedName>
        <fullName evidence="3">Uncharacterized protein</fullName>
    </submittedName>
</protein>
<feature type="region of interest" description="Disordered" evidence="1">
    <location>
        <begin position="1515"/>
        <end position="1546"/>
    </location>
</feature>
<dbReference type="InterPro" id="IPR011990">
    <property type="entry name" value="TPR-like_helical_dom_sf"/>
</dbReference>
<accession>A0ABR3IX19</accession>
<proteinExistence type="predicted"/>
<evidence type="ECO:0000313" key="3">
    <source>
        <dbReference type="EMBL" id="KAL0947877.1"/>
    </source>
</evidence>
<sequence>MDCTCPATPDDNKGFGDTISGGIQDIAALLPLLGTEQCEEHVGSALADGYLYAAVAPLSIFGSLGIVRAGGKALLASVNLRWRGMSFVGAEKLQHAGFGPAGKSLRQILWDGANKRHVAETELIEKLEKLHIREVDKLSVKAKRKRWNWSMIGASVIVVFSITPYIYFFIKQHDFLHGFFPLARSFGSLITAIATQFIIQVRLLEIIKRRIVFMTIDNFIREEEFRNGFPPPSKWAGFEAQEWNVHAPSESALLHLEAYLYTKDVERQTSSTGRKQAKEDTRKQHLSLQQKLDIKGALDKAKENQCLPCESRWELHIAQALSVIGILLSIVGYAGCFSLVKGSPGSYIWLGLEVFLALVRMGIWTWNPGWDDDTSLEFSLALAPHSPLPTCNKFSEELDEDKILPLARSREFLAEMTSFTGLLEPLENLGEGIALYYSVTWCEKEQIRMLYVLVFDYKEKTSRRFIYPDDHRADRRARRTWHPATIKGLKDDTEHSVDHVEAELDAEKQSTDGKNWHVTKDPDFIRSLEAHCESILRGLRRTAKPWEKISFTWALERSADSHSEGQPGDNSSLDKERQKDDFAYLRVGKLERHRRNFCSERSQWVDQRISLVQRETLADLPPIPQELEERTAQSAAVLCEAAVAEYLILYEWQAMERMLIDETRKLEFLVLSCSKAMIDEVKASRRGQEPESRRAEDSDLEALERLERKITVERIANAVRRVGDENLLVQGRVKSFAEQARRRIHERKYRGSAGEELTRHTTSFEQDITDAWTKLLQEARDGSIVDLQHGLGVSTFTDNTIEAIAGFQRGAREEVERIADRAMAEFGKQSRAINTVQRDVGVMRDPTQIRDEKEQSLRKLVPANVRSDRRQLGVQRRLTRARGLTKELFRMAEVTDFTSNFPVRYENLLYQLGQFRPDKYRDYEHTYASYAQWGLKEAIKLLTESLDLCPPGHPTRDISLTNLGNALQSRYEYTGELEDLDKAIELHTESLELRPTGDPARELSLTNLGNALKSRYEHTGDLEELKKAIDLYTESLECYSHPTRDISLTNLGNALKSRYEHTGDLNDLDKAIEHHTESLDLRPTGDPSRHISLINLVNARQRRYERTGNQEDLDKLIDLLTESLDLYSTRDLGRDISLTNLVNARRRRYERTGNQEDLDKLIDLLTESLDLCPAGDPARAITLTNLGNALQSRYERTGDLEDLDKVIEHHTELLNICPTGHPTRDISLTNLGNALQSRYERTGDREDLDKAIEHHTESLELRLTGHSARDISLTNLGNALQSRYERTGDREDLDKAIEHHTESLDLRPTGDPTRDISLRNLGNALQSRYESTGDLEDLDKVIELHTESLDLCPISLPHRNLALDNLGCALHSHFKLYGHWNDLQRAIELQEEALGNCPAGDPNRALYLDGAGDSISTRYSSTGHLDDSERAFQLLSEALELRPLGNPRRRQSLHNLACFRRNRYLQETVKDDLDRAVQLHAEALELCPRGHRHPDWDKFLKDQAETLTLLSKANAQRESVQGTVSMQESAPELELVEDSAQPAANN</sequence>
<feature type="transmembrane region" description="Helical" evidence="2">
    <location>
        <begin position="182"/>
        <end position="204"/>
    </location>
</feature>
<name>A0ABR3IX19_9AGAR</name>
<keyword evidence="2" id="KW-1133">Transmembrane helix</keyword>
<keyword evidence="2" id="KW-0472">Membrane</keyword>
<dbReference type="PANTHER" id="PTHR19959:SF119">
    <property type="entry name" value="FUNGAL LIPASE-LIKE DOMAIN-CONTAINING PROTEIN"/>
    <property type="match status" value="1"/>
</dbReference>
<dbReference type="PANTHER" id="PTHR19959">
    <property type="entry name" value="KINESIN LIGHT CHAIN"/>
    <property type="match status" value="1"/>
</dbReference>
<organism evidence="3 4">
    <name type="scientific">Hohenbuehelia grisea</name>
    <dbReference type="NCBI Taxonomy" id="104357"/>
    <lineage>
        <taxon>Eukaryota</taxon>
        <taxon>Fungi</taxon>
        <taxon>Dikarya</taxon>
        <taxon>Basidiomycota</taxon>
        <taxon>Agaricomycotina</taxon>
        <taxon>Agaricomycetes</taxon>
        <taxon>Agaricomycetidae</taxon>
        <taxon>Agaricales</taxon>
        <taxon>Pleurotineae</taxon>
        <taxon>Pleurotaceae</taxon>
        <taxon>Hohenbuehelia</taxon>
    </lineage>
</organism>
<reference evidence="4" key="1">
    <citation type="submission" date="2024-06" db="EMBL/GenBank/DDBJ databases">
        <title>Multi-omics analyses provide insights into the biosynthesis of the anticancer antibiotic pleurotin in Hohenbuehelia grisea.</title>
        <authorList>
            <person name="Weaver J.A."/>
            <person name="Alberti F."/>
        </authorList>
    </citation>
    <scope>NUCLEOTIDE SEQUENCE [LARGE SCALE GENOMIC DNA]</scope>
    <source>
        <strain evidence="4">T-177</strain>
    </source>
</reference>
<evidence type="ECO:0000256" key="1">
    <source>
        <dbReference type="SAM" id="MobiDB-lite"/>
    </source>
</evidence>
<keyword evidence="2" id="KW-0812">Transmembrane</keyword>
<dbReference type="Proteomes" id="UP001556367">
    <property type="component" value="Unassembled WGS sequence"/>
</dbReference>
<dbReference type="SUPFAM" id="SSF48452">
    <property type="entry name" value="TPR-like"/>
    <property type="match status" value="1"/>
</dbReference>
<dbReference type="Pfam" id="PF13374">
    <property type="entry name" value="TPR_10"/>
    <property type="match status" value="5"/>
</dbReference>
<gene>
    <name evidence="3" type="ORF">HGRIS_010512</name>
</gene>
<feature type="compositionally biased region" description="Polar residues" evidence="1">
    <location>
        <begin position="1515"/>
        <end position="1528"/>
    </location>
</feature>
<evidence type="ECO:0000313" key="4">
    <source>
        <dbReference type="Proteomes" id="UP001556367"/>
    </source>
</evidence>
<feature type="transmembrane region" description="Helical" evidence="2">
    <location>
        <begin position="49"/>
        <end position="67"/>
    </location>
</feature>
<evidence type="ECO:0000256" key="2">
    <source>
        <dbReference type="SAM" id="Phobius"/>
    </source>
</evidence>
<dbReference type="SUPFAM" id="SSF81901">
    <property type="entry name" value="HCP-like"/>
    <property type="match status" value="1"/>
</dbReference>
<dbReference type="EMBL" id="JASNQZ010000014">
    <property type="protein sequence ID" value="KAL0947877.1"/>
    <property type="molecule type" value="Genomic_DNA"/>
</dbReference>
<dbReference type="Gene3D" id="1.25.40.10">
    <property type="entry name" value="Tetratricopeptide repeat domain"/>
    <property type="match status" value="4"/>
</dbReference>
<feature type="transmembrane region" description="Helical" evidence="2">
    <location>
        <begin position="147"/>
        <end position="170"/>
    </location>
</feature>
<feature type="transmembrane region" description="Helical" evidence="2">
    <location>
        <begin position="320"/>
        <end position="340"/>
    </location>
</feature>
<comment type="caution">
    <text evidence="3">The sequence shown here is derived from an EMBL/GenBank/DDBJ whole genome shotgun (WGS) entry which is preliminary data.</text>
</comment>